<dbReference type="SUPFAM" id="SSF52980">
    <property type="entry name" value="Restriction endonuclease-like"/>
    <property type="match status" value="1"/>
</dbReference>
<dbReference type="OrthoDB" id="9797274at2"/>
<reference evidence="2" key="1">
    <citation type="submission" date="2019-11" db="EMBL/GenBank/DDBJ databases">
        <authorList>
            <person name="Li J."/>
        </authorList>
    </citation>
    <scope>NUCLEOTIDE SEQUENCE</scope>
    <source>
        <strain evidence="2">B6B</strain>
    </source>
</reference>
<dbReference type="Gene3D" id="3.40.1350.10">
    <property type="match status" value="1"/>
</dbReference>
<dbReference type="EMBL" id="WJNG01000023">
    <property type="protein sequence ID" value="MRH45025.1"/>
    <property type="molecule type" value="Genomic_DNA"/>
</dbReference>
<evidence type="ECO:0000259" key="1">
    <source>
        <dbReference type="Pfam" id="PF04471"/>
    </source>
</evidence>
<name>A0A6A8DH56_9BACI</name>
<organism evidence="2 3">
    <name type="scientific">Aquibacillus halophilus</name>
    <dbReference type="NCBI Taxonomy" id="930132"/>
    <lineage>
        <taxon>Bacteria</taxon>
        <taxon>Bacillati</taxon>
        <taxon>Bacillota</taxon>
        <taxon>Bacilli</taxon>
        <taxon>Bacillales</taxon>
        <taxon>Bacillaceae</taxon>
        <taxon>Aquibacillus</taxon>
    </lineage>
</organism>
<dbReference type="GO" id="GO:0009307">
    <property type="term" value="P:DNA restriction-modification system"/>
    <property type="evidence" value="ECO:0007669"/>
    <property type="project" value="InterPro"/>
</dbReference>
<dbReference type="InterPro" id="IPR011335">
    <property type="entry name" value="Restrct_endonuc-II-like"/>
</dbReference>
<dbReference type="PANTHER" id="PTHR30015:SF6">
    <property type="entry name" value="SLL1429 PROTEIN"/>
    <property type="match status" value="1"/>
</dbReference>
<dbReference type="PANTHER" id="PTHR30015">
    <property type="entry name" value="MRR RESTRICTION SYSTEM PROTEIN"/>
    <property type="match status" value="1"/>
</dbReference>
<dbReference type="GO" id="GO:0003677">
    <property type="term" value="F:DNA binding"/>
    <property type="evidence" value="ECO:0007669"/>
    <property type="project" value="InterPro"/>
</dbReference>
<dbReference type="InterPro" id="IPR052906">
    <property type="entry name" value="Type_IV_Methyl-Rstrct_Enzyme"/>
</dbReference>
<dbReference type="Pfam" id="PF04471">
    <property type="entry name" value="Mrr_cat"/>
    <property type="match status" value="1"/>
</dbReference>
<protein>
    <recommendedName>
        <fullName evidence="1">Restriction endonuclease type IV Mrr domain-containing protein</fullName>
    </recommendedName>
</protein>
<dbReference type="InterPro" id="IPR007560">
    <property type="entry name" value="Restrct_endonuc_IV_Mrr"/>
</dbReference>
<proteinExistence type="predicted"/>
<gene>
    <name evidence="2" type="ORF">GH741_20490</name>
</gene>
<dbReference type="InterPro" id="IPR011856">
    <property type="entry name" value="tRNA_endonuc-like_dom_sf"/>
</dbReference>
<keyword evidence="3" id="KW-1185">Reference proteome</keyword>
<comment type="caution">
    <text evidence="2">The sequence shown here is derived from an EMBL/GenBank/DDBJ whole genome shotgun (WGS) entry which is preliminary data.</text>
</comment>
<accession>A0A6A8DH56</accession>
<dbReference type="AlphaFoldDB" id="A0A6A8DH56"/>
<feature type="domain" description="Restriction endonuclease type IV Mrr" evidence="1">
    <location>
        <begin position="26"/>
        <end position="134"/>
    </location>
</feature>
<evidence type="ECO:0000313" key="3">
    <source>
        <dbReference type="Proteomes" id="UP000799092"/>
    </source>
</evidence>
<sequence length="157" mass="18479">MMFSKKLDSFFKRHYPQKKEPIINEIDQMNEAEFKELLYHLFKQKGYYVKYISNSNDRGADLFLSRGNDKVVVQAIHNYDNIEISVVNEIASVADYYKANDKWIITNRHFTEAATLQANKKRVRLINQDELLLLLKAYNTAKIKIKDKVMEVNKGQN</sequence>
<evidence type="ECO:0000313" key="2">
    <source>
        <dbReference type="EMBL" id="MRH45025.1"/>
    </source>
</evidence>
<dbReference type="Proteomes" id="UP000799092">
    <property type="component" value="Unassembled WGS sequence"/>
</dbReference>
<dbReference type="GO" id="GO:0015666">
    <property type="term" value="F:restriction endodeoxyribonuclease activity"/>
    <property type="evidence" value="ECO:0007669"/>
    <property type="project" value="TreeGrafter"/>
</dbReference>